<comment type="caution">
    <text evidence="2">The sequence shown here is derived from an EMBL/GenBank/DDBJ whole genome shotgun (WGS) entry which is preliminary data.</text>
</comment>
<evidence type="ECO:0000313" key="3">
    <source>
        <dbReference type="Proteomes" id="UP000643279"/>
    </source>
</evidence>
<proteinExistence type="predicted"/>
<accession>A0ABQ2B0R7</accession>
<organism evidence="2 3">
    <name type="scientific">Arthrobacter liuii</name>
    <dbReference type="NCBI Taxonomy" id="1476996"/>
    <lineage>
        <taxon>Bacteria</taxon>
        <taxon>Bacillati</taxon>
        <taxon>Actinomycetota</taxon>
        <taxon>Actinomycetes</taxon>
        <taxon>Micrococcales</taxon>
        <taxon>Micrococcaceae</taxon>
        <taxon>Arthrobacter</taxon>
    </lineage>
</organism>
<name>A0ABQ2B0R7_9MICC</name>
<gene>
    <name evidence="2" type="ORF">GCM10007170_42760</name>
</gene>
<evidence type="ECO:0000313" key="2">
    <source>
        <dbReference type="EMBL" id="GGI02015.1"/>
    </source>
</evidence>
<dbReference type="EMBL" id="BMFW01000040">
    <property type="protein sequence ID" value="GGI02015.1"/>
    <property type="molecule type" value="Genomic_DNA"/>
</dbReference>
<feature type="region of interest" description="Disordered" evidence="1">
    <location>
        <begin position="108"/>
        <end position="128"/>
    </location>
</feature>
<sequence>MWPRAHYFSPEAVETTLGQIKPDPVDPGLVMLRQLLNVAKAVHDMHKASSDLRRARQIGDLVKHQLCQVAAALWSVSASVAAVDNEGTEAVRTSAACQALGRSVGSVLPPKYEQARTRSGTSRQDIER</sequence>
<evidence type="ECO:0000256" key="1">
    <source>
        <dbReference type="SAM" id="MobiDB-lite"/>
    </source>
</evidence>
<protein>
    <submittedName>
        <fullName evidence="2">Uncharacterized protein</fullName>
    </submittedName>
</protein>
<keyword evidence="3" id="KW-1185">Reference proteome</keyword>
<dbReference type="RefSeq" id="WP_229748639.1">
    <property type="nucleotide sequence ID" value="NZ_BMFW01000040.1"/>
</dbReference>
<dbReference type="Proteomes" id="UP000643279">
    <property type="component" value="Unassembled WGS sequence"/>
</dbReference>
<reference evidence="3" key="1">
    <citation type="journal article" date="2019" name="Int. J. Syst. Evol. Microbiol.">
        <title>The Global Catalogue of Microorganisms (GCM) 10K type strain sequencing project: providing services to taxonomists for standard genome sequencing and annotation.</title>
        <authorList>
            <consortium name="The Broad Institute Genomics Platform"/>
            <consortium name="The Broad Institute Genome Sequencing Center for Infectious Disease"/>
            <person name="Wu L."/>
            <person name="Ma J."/>
        </authorList>
    </citation>
    <scope>NUCLEOTIDE SEQUENCE [LARGE SCALE GENOMIC DNA]</scope>
    <source>
        <strain evidence="3">CGMCC 1.12778</strain>
    </source>
</reference>
<feature type="compositionally biased region" description="Polar residues" evidence="1">
    <location>
        <begin position="117"/>
        <end position="128"/>
    </location>
</feature>